<evidence type="ECO:0000256" key="2">
    <source>
        <dbReference type="SAM" id="SignalP"/>
    </source>
</evidence>
<accession>A0A9X3MYV6</accession>
<organism evidence="3 4">
    <name type="scientific">Solirubrobacter ginsenosidimutans</name>
    <dbReference type="NCBI Taxonomy" id="490573"/>
    <lineage>
        <taxon>Bacteria</taxon>
        <taxon>Bacillati</taxon>
        <taxon>Actinomycetota</taxon>
        <taxon>Thermoleophilia</taxon>
        <taxon>Solirubrobacterales</taxon>
        <taxon>Solirubrobacteraceae</taxon>
        <taxon>Solirubrobacter</taxon>
    </lineage>
</organism>
<feature type="compositionally biased region" description="Gly residues" evidence="1">
    <location>
        <begin position="157"/>
        <end position="170"/>
    </location>
</feature>
<keyword evidence="2" id="KW-0732">Signal</keyword>
<feature type="chain" id="PRO_5040978051" evidence="2">
    <location>
        <begin position="24"/>
        <end position="265"/>
    </location>
</feature>
<dbReference type="RefSeq" id="WP_270043125.1">
    <property type="nucleotide sequence ID" value="NZ_JAPDOD010000028.1"/>
</dbReference>
<comment type="caution">
    <text evidence="3">The sequence shown here is derived from an EMBL/GenBank/DDBJ whole genome shotgun (WGS) entry which is preliminary data.</text>
</comment>
<reference evidence="3" key="1">
    <citation type="submission" date="2022-10" db="EMBL/GenBank/DDBJ databases">
        <title>The WGS of Solirubrobacter ginsenosidimutans DSM 21036.</title>
        <authorList>
            <person name="Jiang Z."/>
        </authorList>
    </citation>
    <scope>NUCLEOTIDE SEQUENCE</scope>
    <source>
        <strain evidence="3">DSM 21036</strain>
    </source>
</reference>
<evidence type="ECO:0000313" key="3">
    <source>
        <dbReference type="EMBL" id="MDA0163878.1"/>
    </source>
</evidence>
<feature type="region of interest" description="Disordered" evidence="1">
    <location>
        <begin position="133"/>
        <end position="173"/>
    </location>
</feature>
<dbReference type="Proteomes" id="UP001149140">
    <property type="component" value="Unassembled WGS sequence"/>
</dbReference>
<dbReference type="EMBL" id="JAPDOD010000028">
    <property type="protein sequence ID" value="MDA0163878.1"/>
    <property type="molecule type" value="Genomic_DNA"/>
</dbReference>
<feature type="signal peptide" evidence="2">
    <location>
        <begin position="1"/>
        <end position="23"/>
    </location>
</feature>
<protein>
    <submittedName>
        <fullName evidence="3">Uncharacterized protein</fullName>
    </submittedName>
</protein>
<evidence type="ECO:0000256" key="1">
    <source>
        <dbReference type="SAM" id="MobiDB-lite"/>
    </source>
</evidence>
<gene>
    <name evidence="3" type="ORF">OM076_26645</name>
</gene>
<proteinExistence type="predicted"/>
<evidence type="ECO:0000313" key="4">
    <source>
        <dbReference type="Proteomes" id="UP001149140"/>
    </source>
</evidence>
<dbReference type="AlphaFoldDB" id="A0A9X3MYV6"/>
<keyword evidence="4" id="KW-1185">Reference proteome</keyword>
<sequence>MRRLVLVLTLAAVAVFGARAALAQVGGKTYTGTHDAGRGGKAEFQVSADGKRVVAYSFPAVDGDTCSFVAKGDEGVWDGAAIGADGRFIYTFYDRIELSGRFDGRTATGTIRLRRVASSGASACDTGAVAWSVATPGEDAPPLPGATPTPEPSDPGSGSGGSSPNPGGGSTPKRRTILASVAVHRDARKISGRLNASERTCRSKRKLTLKRGSKVLARTTSRTDGTFAFSRSAKTRNQRVRVTVASVTRSKTLTCGASTSALIRG</sequence>
<feature type="compositionally biased region" description="Pro residues" evidence="1">
    <location>
        <begin position="139"/>
        <end position="153"/>
    </location>
</feature>
<name>A0A9X3MYV6_9ACTN</name>